<organism evidence="9 10">
    <name type="scientific">Deinandra increscens subsp. villosa</name>
    <dbReference type="NCBI Taxonomy" id="3103831"/>
    <lineage>
        <taxon>Eukaryota</taxon>
        <taxon>Viridiplantae</taxon>
        <taxon>Streptophyta</taxon>
        <taxon>Embryophyta</taxon>
        <taxon>Tracheophyta</taxon>
        <taxon>Spermatophyta</taxon>
        <taxon>Magnoliopsida</taxon>
        <taxon>eudicotyledons</taxon>
        <taxon>Gunneridae</taxon>
        <taxon>Pentapetalae</taxon>
        <taxon>asterids</taxon>
        <taxon>campanulids</taxon>
        <taxon>Asterales</taxon>
        <taxon>Asteraceae</taxon>
        <taxon>Asteroideae</taxon>
        <taxon>Heliantheae alliance</taxon>
        <taxon>Madieae</taxon>
        <taxon>Madiinae</taxon>
        <taxon>Deinandra</taxon>
    </lineage>
</organism>
<evidence type="ECO:0000259" key="8">
    <source>
        <dbReference type="SMART" id="SM00856"/>
    </source>
</evidence>
<name>A0AAP0CTW9_9ASTR</name>
<feature type="chain" id="PRO_5043012135" description="Pectinesterase inhibitor domain-containing protein" evidence="7">
    <location>
        <begin position="23"/>
        <end position="203"/>
    </location>
</feature>
<evidence type="ECO:0000313" key="10">
    <source>
        <dbReference type="Proteomes" id="UP001408789"/>
    </source>
</evidence>
<accession>A0AAP0CTW9</accession>
<gene>
    <name evidence="9" type="ORF">SSX86_021862</name>
</gene>
<dbReference type="InterPro" id="IPR035513">
    <property type="entry name" value="Invertase/methylesterase_inhib"/>
</dbReference>
<dbReference type="InterPro" id="IPR051955">
    <property type="entry name" value="PME_Inhibitor"/>
</dbReference>
<keyword evidence="10" id="KW-1185">Reference proteome</keyword>
<feature type="signal peptide" evidence="7">
    <location>
        <begin position="1"/>
        <end position="22"/>
    </location>
</feature>
<dbReference type="PANTHER" id="PTHR31080:SF207">
    <property type="entry name" value="PECTINESTERASE INHIBITOR 9"/>
    <property type="match status" value="1"/>
</dbReference>
<dbReference type="AlphaFoldDB" id="A0AAP0CTW9"/>
<evidence type="ECO:0000256" key="6">
    <source>
        <dbReference type="ARBA" id="ARBA00038471"/>
    </source>
</evidence>
<evidence type="ECO:0000256" key="5">
    <source>
        <dbReference type="ARBA" id="ARBA00023157"/>
    </source>
</evidence>
<evidence type="ECO:0000256" key="1">
    <source>
        <dbReference type="ARBA" id="ARBA00004271"/>
    </source>
</evidence>
<dbReference type="PANTHER" id="PTHR31080">
    <property type="entry name" value="PECTINESTERASE INHIBITOR-LIKE"/>
    <property type="match status" value="1"/>
</dbReference>
<comment type="similarity">
    <text evidence="6">Belongs to the PMEI family.</text>
</comment>
<dbReference type="Proteomes" id="UP001408789">
    <property type="component" value="Unassembled WGS sequence"/>
</dbReference>
<comment type="subcellular location">
    <subcellularLocation>
        <location evidence="1">Secreted</location>
        <location evidence="1">Extracellular space</location>
        <location evidence="1">Apoplast</location>
    </subcellularLocation>
</comment>
<dbReference type="NCBIfam" id="TIGR01614">
    <property type="entry name" value="PME_inhib"/>
    <property type="match status" value="1"/>
</dbReference>
<evidence type="ECO:0000256" key="7">
    <source>
        <dbReference type="SAM" id="SignalP"/>
    </source>
</evidence>
<dbReference type="Gene3D" id="1.20.140.40">
    <property type="entry name" value="Invertase/pectin methylesterase inhibitor family protein"/>
    <property type="match status" value="1"/>
</dbReference>
<feature type="domain" description="Pectinesterase inhibitor" evidence="8">
    <location>
        <begin position="29"/>
        <end position="188"/>
    </location>
</feature>
<dbReference type="SMART" id="SM00856">
    <property type="entry name" value="PMEI"/>
    <property type="match status" value="1"/>
</dbReference>
<dbReference type="SUPFAM" id="SSF101148">
    <property type="entry name" value="Plant invertase/pectin methylesterase inhibitor"/>
    <property type="match status" value="1"/>
</dbReference>
<protein>
    <recommendedName>
        <fullName evidence="8">Pectinesterase inhibitor domain-containing protein</fullName>
    </recommendedName>
</protein>
<evidence type="ECO:0000256" key="4">
    <source>
        <dbReference type="ARBA" id="ARBA00022729"/>
    </source>
</evidence>
<sequence length="203" mass="22011">MDKLMLYLLILLITNSFQYTTCVVTNNPTPLDFVKTSCKTTRHPALCVNSLSNYASSIQGNDQKLAKAAIAVSLKTAKSASAYVSKLAGTSNIKPIESQALKDCVSSMTSCVASLTQSAQELGKMAQFKGQNFVWHMDNVQTWVSSALTNQYNCIGGFSDRSMNGQLKDAVNKKMGSVSDVTSNALALVNRFAVRHKEAKNKP</sequence>
<dbReference type="FunFam" id="1.20.140.40:FF:000006">
    <property type="entry name" value="Pectinesterase inhibitor 3"/>
    <property type="match status" value="1"/>
</dbReference>
<comment type="caution">
    <text evidence="9">The sequence shown here is derived from an EMBL/GenBank/DDBJ whole genome shotgun (WGS) entry which is preliminary data.</text>
</comment>
<keyword evidence="2" id="KW-0052">Apoplast</keyword>
<proteinExistence type="inferred from homology"/>
<evidence type="ECO:0000313" key="9">
    <source>
        <dbReference type="EMBL" id="KAK9059243.1"/>
    </source>
</evidence>
<dbReference type="InterPro" id="IPR006501">
    <property type="entry name" value="Pectinesterase_inhib_dom"/>
</dbReference>
<keyword evidence="4 7" id="KW-0732">Signal</keyword>
<dbReference type="CDD" id="cd15798">
    <property type="entry name" value="PMEI-like_3"/>
    <property type="match status" value="1"/>
</dbReference>
<keyword evidence="3" id="KW-0964">Secreted</keyword>
<dbReference type="EMBL" id="JBCNJP010000021">
    <property type="protein sequence ID" value="KAK9059243.1"/>
    <property type="molecule type" value="Genomic_DNA"/>
</dbReference>
<evidence type="ECO:0000256" key="3">
    <source>
        <dbReference type="ARBA" id="ARBA00022525"/>
    </source>
</evidence>
<dbReference type="GO" id="GO:0048046">
    <property type="term" value="C:apoplast"/>
    <property type="evidence" value="ECO:0007669"/>
    <property type="project" value="UniProtKB-SubCell"/>
</dbReference>
<dbReference type="Pfam" id="PF04043">
    <property type="entry name" value="PMEI"/>
    <property type="match status" value="1"/>
</dbReference>
<evidence type="ECO:0000256" key="2">
    <source>
        <dbReference type="ARBA" id="ARBA00022523"/>
    </source>
</evidence>
<reference evidence="9 10" key="1">
    <citation type="submission" date="2024-04" db="EMBL/GenBank/DDBJ databases">
        <title>The reference genome of an endangered Asteraceae, Deinandra increscens subsp. villosa, native to the Central Coast of California.</title>
        <authorList>
            <person name="Guilliams M."/>
            <person name="Hasenstab-Lehman K."/>
            <person name="Meyer R."/>
            <person name="Mcevoy S."/>
        </authorList>
    </citation>
    <scope>NUCLEOTIDE SEQUENCE [LARGE SCALE GENOMIC DNA]</scope>
    <source>
        <tissue evidence="9">Leaf</tissue>
    </source>
</reference>
<keyword evidence="5" id="KW-1015">Disulfide bond</keyword>
<dbReference type="GO" id="GO:0004857">
    <property type="term" value="F:enzyme inhibitor activity"/>
    <property type="evidence" value="ECO:0007669"/>
    <property type="project" value="InterPro"/>
</dbReference>